<evidence type="ECO:0000256" key="1">
    <source>
        <dbReference type="ARBA" id="ARBA00001971"/>
    </source>
</evidence>
<dbReference type="InterPro" id="IPR017972">
    <property type="entry name" value="Cyt_P450_CS"/>
</dbReference>
<dbReference type="EMBL" id="KD160281">
    <property type="protein sequence ID" value="EMS56274.1"/>
    <property type="molecule type" value="Genomic_DNA"/>
</dbReference>
<dbReference type="GO" id="GO:0005506">
    <property type="term" value="F:iron ion binding"/>
    <property type="evidence" value="ECO:0007669"/>
    <property type="project" value="InterPro"/>
</dbReference>
<comment type="subcellular location">
    <subcellularLocation>
        <location evidence="2">Membrane</location>
        <topology evidence="2">Single-pass membrane protein</topology>
    </subcellularLocation>
</comment>
<dbReference type="STRING" id="4572.M8A760"/>
<dbReference type="GO" id="GO:0016102">
    <property type="term" value="P:diterpenoid biosynthetic process"/>
    <property type="evidence" value="ECO:0007669"/>
    <property type="project" value="UniProtKB-ARBA"/>
</dbReference>
<accession>M8A760</accession>
<organism evidence="14">
    <name type="scientific">Triticum urartu</name>
    <name type="common">Red wild einkorn</name>
    <name type="synonym">Crithodium urartu</name>
    <dbReference type="NCBI Taxonomy" id="4572"/>
    <lineage>
        <taxon>Eukaryota</taxon>
        <taxon>Viridiplantae</taxon>
        <taxon>Streptophyta</taxon>
        <taxon>Embryophyta</taxon>
        <taxon>Tracheophyta</taxon>
        <taxon>Spermatophyta</taxon>
        <taxon>Magnoliopsida</taxon>
        <taxon>Liliopsida</taxon>
        <taxon>Poales</taxon>
        <taxon>Poaceae</taxon>
        <taxon>BOP clade</taxon>
        <taxon>Pooideae</taxon>
        <taxon>Triticodae</taxon>
        <taxon>Triticeae</taxon>
        <taxon>Triticinae</taxon>
        <taxon>Triticum</taxon>
    </lineage>
</organism>
<evidence type="ECO:0000256" key="5">
    <source>
        <dbReference type="ARBA" id="ARBA00022692"/>
    </source>
</evidence>
<dbReference type="PANTHER" id="PTHR47953:SF19">
    <property type="entry name" value="OS06G0641600 PROTEIN"/>
    <property type="match status" value="1"/>
</dbReference>
<evidence type="ECO:0000256" key="8">
    <source>
        <dbReference type="ARBA" id="ARBA00023002"/>
    </source>
</evidence>
<reference evidence="14" key="1">
    <citation type="journal article" date="2013" name="Nature">
        <title>Draft genome of the wheat A-genome progenitor Triticum urartu.</title>
        <authorList>
            <person name="Ling H.Q."/>
            <person name="Zhao S."/>
            <person name="Liu D."/>
            <person name="Wang J."/>
            <person name="Sun H."/>
            <person name="Zhang C."/>
            <person name="Fan H."/>
            <person name="Li D."/>
            <person name="Dong L."/>
            <person name="Tao Y."/>
            <person name="Gao C."/>
            <person name="Wu H."/>
            <person name="Li Y."/>
            <person name="Cui Y."/>
            <person name="Guo X."/>
            <person name="Zheng S."/>
            <person name="Wang B."/>
            <person name="Yu K."/>
            <person name="Liang Q."/>
            <person name="Yang W."/>
            <person name="Lou X."/>
            <person name="Chen J."/>
            <person name="Feng M."/>
            <person name="Jian J."/>
            <person name="Zhang X."/>
            <person name="Luo G."/>
            <person name="Jiang Y."/>
            <person name="Liu J."/>
            <person name="Wang Z."/>
            <person name="Sha Y."/>
            <person name="Zhang B."/>
            <person name="Wu H."/>
            <person name="Tang D."/>
            <person name="Shen Q."/>
            <person name="Xue P."/>
            <person name="Zou S."/>
            <person name="Wang X."/>
            <person name="Liu X."/>
            <person name="Wang F."/>
            <person name="Yang Y."/>
            <person name="An X."/>
            <person name="Dong Z."/>
            <person name="Zhang K."/>
            <person name="Zhang X."/>
            <person name="Luo M.C."/>
            <person name="Dvorak J."/>
            <person name="Tong Y."/>
            <person name="Wang J."/>
            <person name="Yang H."/>
            <person name="Li Z."/>
            <person name="Wang D."/>
            <person name="Zhang A."/>
            <person name="Wang J."/>
        </authorList>
    </citation>
    <scope>NUCLEOTIDE SEQUENCE</scope>
</reference>
<dbReference type="InterPro" id="IPR001128">
    <property type="entry name" value="Cyt_P450"/>
</dbReference>
<dbReference type="AlphaFoldDB" id="M8A760"/>
<keyword evidence="4 12" id="KW-0349">Heme</keyword>
<keyword evidence="9 12" id="KW-0408">Iron</keyword>
<feature type="binding site" description="axial binding residue" evidence="12">
    <location>
        <position position="387"/>
    </location>
    <ligand>
        <name>heme</name>
        <dbReference type="ChEBI" id="CHEBI:30413"/>
    </ligand>
    <ligandPart>
        <name>Fe</name>
        <dbReference type="ChEBI" id="CHEBI:18248"/>
    </ligandPart>
</feature>
<dbReference type="Gene3D" id="1.10.630.10">
    <property type="entry name" value="Cytochrome P450"/>
    <property type="match status" value="2"/>
</dbReference>
<comment type="similarity">
    <text evidence="3 13">Belongs to the cytochrome P450 family.</text>
</comment>
<keyword evidence="6 12" id="KW-0479">Metal-binding</keyword>
<dbReference type="InterPro" id="IPR002401">
    <property type="entry name" value="Cyt_P450_E_grp-I"/>
</dbReference>
<dbReference type="OMA" id="FAVCRDQ"/>
<proteinExistence type="inferred from homology"/>
<keyword evidence="7" id="KW-1133">Transmembrane helix</keyword>
<dbReference type="InterPro" id="IPR052306">
    <property type="entry name" value="CYP450_71D"/>
</dbReference>
<dbReference type="PRINTS" id="PR00463">
    <property type="entry name" value="EP450I"/>
</dbReference>
<sequence length="651" mass="72971">MMYLSRRHGPLMHLMLGEVPTVVVSDAEAAALVMKTNDLAFASRPCSPTQEIFGCGGKGILFAPYGDHLRKMRKVCNVALLSSQSQQVKRMEAIRAEEVGNLLHCITPAASTGTTINLSDKVAKLTNHVVSRAVYGGKFTQQQQEEYLHELGKAFEVLGGFYLVDLFPSWRLVRWLSSGESRISRSCGRIHKIITDIIEERQAVQAAGHGGSDEDLLDVLLRLQKEDTMEFPLTTEIIRGVLFDMFGGGTETSGTVLEWAMSELVCHPEAMAKAQLEIRDVLGQDRAIITNSDLGELQYMRMVIKESLRLHPPSPLVHRAAREDCTIMGYDVIKGNSVLVNIFAVCRDQKYWENPEEFIPERFENKKIDYNGTSFEFTPFGAGRRQCPGISFAASTIEITLANLLYHFDWMLPDGKTAESIDMCERFGIAVLGRKYALQLRAIPHDMFGGGTETSGTVLEWSMSELFRHPKAMVKEQLELQEVLGQDRAIITNNDHGELQYMWMVIKEALRLHPPCPLVHSAARADCTILGYDVIKGNTVLVNVFAVCRDQNHPLWGMAETVPRDFICHINQGITFANLLYHFDWMLPDGKAPESLDMSEMFGIAVLGRKYAIQFRAILRVHDLAERLHFCDGNNLSMTSKSIVAVRGHGY</sequence>
<evidence type="ECO:0000256" key="4">
    <source>
        <dbReference type="ARBA" id="ARBA00022617"/>
    </source>
</evidence>
<gene>
    <name evidence="14" type="ORF">TRIUR3_08445</name>
</gene>
<evidence type="ECO:0000256" key="12">
    <source>
        <dbReference type="PIRSR" id="PIRSR602401-1"/>
    </source>
</evidence>
<keyword evidence="8 13" id="KW-0560">Oxidoreductase</keyword>
<evidence type="ECO:0000256" key="10">
    <source>
        <dbReference type="ARBA" id="ARBA00023033"/>
    </source>
</evidence>
<evidence type="ECO:0000256" key="11">
    <source>
        <dbReference type="ARBA" id="ARBA00023136"/>
    </source>
</evidence>
<dbReference type="Pfam" id="PF00067">
    <property type="entry name" value="p450"/>
    <property type="match status" value="2"/>
</dbReference>
<dbReference type="eggNOG" id="KOG0156">
    <property type="taxonomic scope" value="Eukaryota"/>
</dbReference>
<dbReference type="GO" id="GO:0016020">
    <property type="term" value="C:membrane"/>
    <property type="evidence" value="ECO:0007669"/>
    <property type="project" value="UniProtKB-SubCell"/>
</dbReference>
<dbReference type="CDD" id="cd11072">
    <property type="entry name" value="CYP71-like"/>
    <property type="match status" value="1"/>
</dbReference>
<evidence type="ECO:0000313" key="14">
    <source>
        <dbReference type="EMBL" id="EMS56274.1"/>
    </source>
</evidence>
<keyword evidence="5" id="KW-0812">Transmembrane</keyword>
<dbReference type="GO" id="GO:0020037">
    <property type="term" value="F:heme binding"/>
    <property type="evidence" value="ECO:0007669"/>
    <property type="project" value="InterPro"/>
</dbReference>
<dbReference type="PANTHER" id="PTHR47953">
    <property type="entry name" value="OS08G0105600 PROTEIN"/>
    <property type="match status" value="1"/>
</dbReference>
<protein>
    <submittedName>
        <fullName evidence="14">Cytochrome P450 71D11</fullName>
    </submittedName>
</protein>
<dbReference type="PROSITE" id="PS00086">
    <property type="entry name" value="CYTOCHROME_P450"/>
    <property type="match status" value="1"/>
</dbReference>
<dbReference type="PRINTS" id="PR00385">
    <property type="entry name" value="P450"/>
</dbReference>
<comment type="cofactor">
    <cofactor evidence="1 12">
        <name>heme</name>
        <dbReference type="ChEBI" id="CHEBI:30413"/>
    </cofactor>
</comment>
<evidence type="ECO:0000256" key="2">
    <source>
        <dbReference type="ARBA" id="ARBA00004167"/>
    </source>
</evidence>
<evidence type="ECO:0000256" key="9">
    <source>
        <dbReference type="ARBA" id="ARBA00023004"/>
    </source>
</evidence>
<evidence type="ECO:0000256" key="13">
    <source>
        <dbReference type="RuleBase" id="RU000461"/>
    </source>
</evidence>
<dbReference type="GO" id="GO:0016705">
    <property type="term" value="F:oxidoreductase activity, acting on paired donors, with incorporation or reduction of molecular oxygen"/>
    <property type="evidence" value="ECO:0007669"/>
    <property type="project" value="InterPro"/>
</dbReference>
<evidence type="ECO:0000256" key="7">
    <source>
        <dbReference type="ARBA" id="ARBA00022989"/>
    </source>
</evidence>
<evidence type="ECO:0000256" key="3">
    <source>
        <dbReference type="ARBA" id="ARBA00010617"/>
    </source>
</evidence>
<evidence type="ECO:0000256" key="6">
    <source>
        <dbReference type="ARBA" id="ARBA00022723"/>
    </source>
</evidence>
<name>M8A760_TRIUA</name>
<keyword evidence="11" id="KW-0472">Membrane</keyword>
<dbReference type="FunFam" id="1.10.630.10:FF:000008">
    <property type="entry name" value="Cytochrome P450 71D8"/>
    <property type="match status" value="1"/>
</dbReference>
<dbReference type="InterPro" id="IPR036396">
    <property type="entry name" value="Cyt_P450_sf"/>
</dbReference>
<keyword evidence="10 13" id="KW-0503">Monooxygenase</keyword>
<dbReference type="GO" id="GO:0004497">
    <property type="term" value="F:monooxygenase activity"/>
    <property type="evidence" value="ECO:0007669"/>
    <property type="project" value="UniProtKB-KW"/>
</dbReference>
<dbReference type="SUPFAM" id="SSF48264">
    <property type="entry name" value="Cytochrome P450"/>
    <property type="match status" value="2"/>
</dbReference>